<name>A0ACB9FH22_ARCLA</name>
<sequence>MAAQQGAPTLPWSRLPHIGHRLPSPIPQPHQAPPLPPPNQVLFTPRFRATTVRPPPPTANPPPPTANPPPNVVAPPSSPPSAPQLLVAKATAAPASSPILPMDPQYGAPATSPIITRAPTQISSASPLETVKGSPEKTSSPLTCCFM</sequence>
<reference evidence="1 2" key="2">
    <citation type="journal article" date="2022" name="Mol. Ecol. Resour.">
        <title>The genomes of chicory, endive, great burdock and yacon provide insights into Asteraceae paleo-polyploidization history and plant inulin production.</title>
        <authorList>
            <person name="Fan W."/>
            <person name="Wang S."/>
            <person name="Wang H."/>
            <person name="Wang A."/>
            <person name="Jiang F."/>
            <person name="Liu H."/>
            <person name="Zhao H."/>
            <person name="Xu D."/>
            <person name="Zhang Y."/>
        </authorList>
    </citation>
    <scope>NUCLEOTIDE SEQUENCE [LARGE SCALE GENOMIC DNA]</scope>
    <source>
        <strain evidence="2">cv. Niubang</strain>
    </source>
</reference>
<dbReference type="EMBL" id="CM042047">
    <property type="protein sequence ID" value="KAI3770564.1"/>
    <property type="molecule type" value="Genomic_DNA"/>
</dbReference>
<reference evidence="2" key="1">
    <citation type="journal article" date="2022" name="Mol. Ecol. Resour.">
        <title>The genomes of chicory, endive, great burdock and yacon provide insights into Asteraceae palaeo-polyploidization history and plant inulin production.</title>
        <authorList>
            <person name="Fan W."/>
            <person name="Wang S."/>
            <person name="Wang H."/>
            <person name="Wang A."/>
            <person name="Jiang F."/>
            <person name="Liu H."/>
            <person name="Zhao H."/>
            <person name="Xu D."/>
            <person name="Zhang Y."/>
        </authorList>
    </citation>
    <scope>NUCLEOTIDE SEQUENCE [LARGE SCALE GENOMIC DNA]</scope>
    <source>
        <strain evidence="2">cv. Niubang</strain>
    </source>
</reference>
<evidence type="ECO:0000313" key="2">
    <source>
        <dbReference type="Proteomes" id="UP001055879"/>
    </source>
</evidence>
<proteinExistence type="predicted"/>
<accession>A0ACB9FH22</accession>
<gene>
    <name evidence="1" type="ORF">L6452_01701</name>
</gene>
<protein>
    <submittedName>
        <fullName evidence="1">Uncharacterized protein</fullName>
    </submittedName>
</protein>
<dbReference type="Proteomes" id="UP001055879">
    <property type="component" value="Linkage Group LG01"/>
</dbReference>
<evidence type="ECO:0000313" key="1">
    <source>
        <dbReference type="EMBL" id="KAI3770564.1"/>
    </source>
</evidence>
<keyword evidence="2" id="KW-1185">Reference proteome</keyword>
<comment type="caution">
    <text evidence="1">The sequence shown here is derived from an EMBL/GenBank/DDBJ whole genome shotgun (WGS) entry which is preliminary data.</text>
</comment>
<organism evidence="1 2">
    <name type="scientific">Arctium lappa</name>
    <name type="common">Greater burdock</name>
    <name type="synonym">Lappa major</name>
    <dbReference type="NCBI Taxonomy" id="4217"/>
    <lineage>
        <taxon>Eukaryota</taxon>
        <taxon>Viridiplantae</taxon>
        <taxon>Streptophyta</taxon>
        <taxon>Embryophyta</taxon>
        <taxon>Tracheophyta</taxon>
        <taxon>Spermatophyta</taxon>
        <taxon>Magnoliopsida</taxon>
        <taxon>eudicotyledons</taxon>
        <taxon>Gunneridae</taxon>
        <taxon>Pentapetalae</taxon>
        <taxon>asterids</taxon>
        <taxon>campanulids</taxon>
        <taxon>Asterales</taxon>
        <taxon>Asteraceae</taxon>
        <taxon>Carduoideae</taxon>
        <taxon>Cardueae</taxon>
        <taxon>Arctiinae</taxon>
        <taxon>Arctium</taxon>
    </lineage>
</organism>